<evidence type="ECO:0000313" key="5">
    <source>
        <dbReference type="Proteomes" id="UP001303046"/>
    </source>
</evidence>
<keyword evidence="5" id="KW-1185">Reference proteome</keyword>
<name>A0ABR1EX41_NECAM</name>
<accession>A0ABR1EX41</accession>
<feature type="chain" id="PRO_5045031469" description="Secreted protein" evidence="2">
    <location>
        <begin position="16"/>
        <end position="67"/>
    </location>
</feature>
<evidence type="ECO:0000256" key="2">
    <source>
        <dbReference type="SAM" id="SignalP"/>
    </source>
</evidence>
<feature type="compositionally biased region" description="Polar residues" evidence="1">
    <location>
        <begin position="37"/>
        <end position="47"/>
    </location>
</feature>
<gene>
    <name evidence="4" type="primary">Necator_2022.05.29.01.07.g29</name>
    <name evidence="3" type="synonym">Necator_chrX.g26587</name>
    <name evidence="3" type="ORF">RB195_026419</name>
    <name evidence="4" type="ORF">RB195_026478</name>
</gene>
<dbReference type="EMBL" id="JAVFWL010000007">
    <property type="protein sequence ID" value="KAK6767226.1"/>
    <property type="molecule type" value="Genomic_DNA"/>
</dbReference>
<evidence type="ECO:0000313" key="3">
    <source>
        <dbReference type="EMBL" id="KAK6767135.1"/>
    </source>
</evidence>
<evidence type="ECO:0008006" key="6">
    <source>
        <dbReference type="Google" id="ProtNLM"/>
    </source>
</evidence>
<protein>
    <recommendedName>
        <fullName evidence="6">Secreted protein</fullName>
    </recommendedName>
</protein>
<sequence>MYFLFLLVFVAVSSSQIETSRKCGWDTTGLPEEESGTHQNRSPQQSAEIIEWRRGQGVIDDPRIRAH</sequence>
<feature type="region of interest" description="Disordered" evidence="1">
    <location>
        <begin position="22"/>
        <end position="47"/>
    </location>
</feature>
<evidence type="ECO:0000313" key="4">
    <source>
        <dbReference type="EMBL" id="KAK6767226.1"/>
    </source>
</evidence>
<dbReference type="Proteomes" id="UP001303046">
    <property type="component" value="Unassembled WGS sequence"/>
</dbReference>
<evidence type="ECO:0000256" key="1">
    <source>
        <dbReference type="SAM" id="MobiDB-lite"/>
    </source>
</evidence>
<feature type="signal peptide" evidence="2">
    <location>
        <begin position="1"/>
        <end position="15"/>
    </location>
</feature>
<dbReference type="EMBL" id="JAVFWL010000006">
    <property type="protein sequence ID" value="KAK6767135.1"/>
    <property type="molecule type" value="Genomic_DNA"/>
</dbReference>
<proteinExistence type="predicted"/>
<organism evidence="4 5">
    <name type="scientific">Necator americanus</name>
    <name type="common">Human hookworm</name>
    <dbReference type="NCBI Taxonomy" id="51031"/>
    <lineage>
        <taxon>Eukaryota</taxon>
        <taxon>Metazoa</taxon>
        <taxon>Ecdysozoa</taxon>
        <taxon>Nematoda</taxon>
        <taxon>Chromadorea</taxon>
        <taxon>Rhabditida</taxon>
        <taxon>Rhabditina</taxon>
        <taxon>Rhabditomorpha</taxon>
        <taxon>Strongyloidea</taxon>
        <taxon>Ancylostomatidae</taxon>
        <taxon>Bunostominae</taxon>
        <taxon>Necator</taxon>
    </lineage>
</organism>
<keyword evidence="2" id="KW-0732">Signal</keyword>
<reference evidence="4 5" key="1">
    <citation type="submission" date="2023-08" db="EMBL/GenBank/DDBJ databases">
        <title>A Necator americanus chromosomal reference genome.</title>
        <authorList>
            <person name="Ilik V."/>
            <person name="Petrzelkova K.J."/>
            <person name="Pardy F."/>
            <person name="Fuh T."/>
            <person name="Niatou-Singa F.S."/>
            <person name="Gouil Q."/>
            <person name="Baker L."/>
            <person name="Ritchie M.E."/>
            <person name="Jex A.R."/>
            <person name="Gazzola D."/>
            <person name="Li H."/>
            <person name="Toshio Fujiwara R."/>
            <person name="Zhan B."/>
            <person name="Aroian R.V."/>
            <person name="Pafco B."/>
            <person name="Schwarz E.M."/>
        </authorList>
    </citation>
    <scope>NUCLEOTIDE SEQUENCE [LARGE SCALE GENOMIC DNA]</scope>
    <source>
        <strain evidence="4 5">Aroian</strain>
        <tissue evidence="4">Whole animal</tissue>
    </source>
</reference>
<comment type="caution">
    <text evidence="4">The sequence shown here is derived from an EMBL/GenBank/DDBJ whole genome shotgun (WGS) entry which is preliminary data.</text>
</comment>